<evidence type="ECO:0000259" key="6">
    <source>
        <dbReference type="SMART" id="SM00415"/>
    </source>
</evidence>
<gene>
    <name evidence="7" type="primary">HSF</name>
    <name evidence="7" type="ORF">HERIO_829</name>
</gene>
<comment type="caution">
    <text evidence="7">The sequence shown here is derived from an EMBL/GenBank/DDBJ whole genome shotgun (WGS) entry which is preliminary data.</text>
</comment>
<accession>A0A1X0QC94</accession>
<keyword evidence="3" id="KW-0539">Nucleus</keyword>
<reference evidence="7 8" key="1">
    <citation type="journal article" date="2017" name="Environ. Microbiol.">
        <title>Decay of the glycolytic pathway and adaptation to intranuclear parasitism within Enterocytozoonidae microsporidia.</title>
        <authorList>
            <person name="Wiredu Boakye D."/>
            <person name="Jaroenlak P."/>
            <person name="Prachumwat A."/>
            <person name="Williams T.A."/>
            <person name="Bateman K.S."/>
            <person name="Itsathitphaisarn O."/>
            <person name="Sritunyalucksana K."/>
            <person name="Paszkiewicz K.H."/>
            <person name="Moore K.A."/>
            <person name="Stentiford G.D."/>
            <person name="Williams B.A."/>
        </authorList>
    </citation>
    <scope>NUCLEOTIDE SEQUENCE [LARGE SCALE GENOMIC DNA]</scope>
    <source>
        <strain evidence="7 8">GB1</strain>
    </source>
</reference>
<sequence length="232" mass="27427">MTEIKHESEEENSAQKVPMFIKKLWKEITDITNKYINFDSTGEKVVIYDKENFIKHSMHLITNAKDYRSFIRSLNMYGFCKVSEIKTSPNTDVFFHQFFRLHEPEKLKLIFRDTNSVNKKSLPVIINNLQVLNEENQHLQSKIFKLENRIKKIELQNKSLLEIVATAFRKGLTEQYQDNLLHNQIQQPKDQLSIISNNNRNLKILGNEVDDVTSDIEESVKDELLQDEFLYF</sequence>
<name>A0A1X0QC94_9MICR</name>
<keyword evidence="8" id="KW-1185">Reference proteome</keyword>
<dbReference type="VEuPathDB" id="MicrosporidiaDB:HERIO_829"/>
<dbReference type="GO" id="GO:0043565">
    <property type="term" value="F:sequence-specific DNA binding"/>
    <property type="evidence" value="ECO:0007669"/>
    <property type="project" value="InterPro"/>
</dbReference>
<dbReference type="OrthoDB" id="60033at2759"/>
<dbReference type="Gene3D" id="1.10.10.10">
    <property type="entry name" value="Winged helix-like DNA-binding domain superfamily/Winged helix DNA-binding domain"/>
    <property type="match status" value="1"/>
</dbReference>
<dbReference type="Pfam" id="PF00447">
    <property type="entry name" value="HSF_DNA-bind"/>
    <property type="match status" value="1"/>
</dbReference>
<dbReference type="SUPFAM" id="SSF46785">
    <property type="entry name" value="Winged helix' DNA-binding domain"/>
    <property type="match status" value="1"/>
</dbReference>
<comment type="similarity">
    <text evidence="4">Belongs to the HSF family.</text>
</comment>
<dbReference type="InterPro" id="IPR000232">
    <property type="entry name" value="HSF_DNA-bd"/>
</dbReference>
<protein>
    <submittedName>
        <fullName evidence="7">HSF</fullName>
    </submittedName>
</protein>
<dbReference type="InterPro" id="IPR036388">
    <property type="entry name" value="WH-like_DNA-bd_sf"/>
</dbReference>
<evidence type="ECO:0000256" key="1">
    <source>
        <dbReference type="ARBA" id="ARBA00004123"/>
    </source>
</evidence>
<evidence type="ECO:0000313" key="7">
    <source>
        <dbReference type="EMBL" id="ORD97315.1"/>
    </source>
</evidence>
<evidence type="ECO:0000256" key="4">
    <source>
        <dbReference type="RuleBase" id="RU004020"/>
    </source>
</evidence>
<dbReference type="PANTHER" id="PTHR10015">
    <property type="entry name" value="HEAT SHOCK TRANSCRIPTION FACTOR"/>
    <property type="match status" value="1"/>
</dbReference>
<dbReference type="EMBL" id="LVKB01000029">
    <property type="protein sequence ID" value="ORD97315.1"/>
    <property type="molecule type" value="Genomic_DNA"/>
</dbReference>
<dbReference type="VEuPathDB" id="MicrosporidiaDB:A0H76_2178"/>
<evidence type="ECO:0000256" key="3">
    <source>
        <dbReference type="ARBA" id="ARBA00023242"/>
    </source>
</evidence>
<evidence type="ECO:0000256" key="2">
    <source>
        <dbReference type="ARBA" id="ARBA00023125"/>
    </source>
</evidence>
<organism evidence="7 8">
    <name type="scientific">Hepatospora eriocheir</name>
    <dbReference type="NCBI Taxonomy" id="1081669"/>
    <lineage>
        <taxon>Eukaryota</taxon>
        <taxon>Fungi</taxon>
        <taxon>Fungi incertae sedis</taxon>
        <taxon>Microsporidia</taxon>
        <taxon>Hepatosporidae</taxon>
        <taxon>Hepatospora</taxon>
    </lineage>
</organism>
<evidence type="ECO:0000313" key="8">
    <source>
        <dbReference type="Proteomes" id="UP000192356"/>
    </source>
</evidence>
<keyword evidence="2" id="KW-0238">DNA-binding</keyword>
<feature type="domain" description="HSF-type DNA-binding" evidence="6">
    <location>
        <begin position="16"/>
        <end position="113"/>
    </location>
</feature>
<proteinExistence type="inferred from homology"/>
<feature type="coiled-coil region" evidence="5">
    <location>
        <begin position="129"/>
        <end position="163"/>
    </location>
</feature>
<dbReference type="InterPro" id="IPR036390">
    <property type="entry name" value="WH_DNA-bd_sf"/>
</dbReference>
<dbReference type="SMART" id="SM00415">
    <property type="entry name" value="HSF"/>
    <property type="match status" value="1"/>
</dbReference>
<dbReference type="GO" id="GO:0003700">
    <property type="term" value="F:DNA-binding transcription factor activity"/>
    <property type="evidence" value="ECO:0007669"/>
    <property type="project" value="InterPro"/>
</dbReference>
<dbReference type="PANTHER" id="PTHR10015:SF465">
    <property type="entry name" value="HSF-TYPE DNA-BINDING DOMAIN-CONTAINING PROTEIN"/>
    <property type="match status" value="1"/>
</dbReference>
<keyword evidence="5" id="KW-0175">Coiled coil</keyword>
<comment type="subcellular location">
    <subcellularLocation>
        <location evidence="1">Nucleus</location>
    </subcellularLocation>
</comment>
<evidence type="ECO:0000256" key="5">
    <source>
        <dbReference type="SAM" id="Coils"/>
    </source>
</evidence>
<dbReference type="Proteomes" id="UP000192356">
    <property type="component" value="Unassembled WGS sequence"/>
</dbReference>
<dbReference type="GO" id="GO:0005634">
    <property type="term" value="C:nucleus"/>
    <property type="evidence" value="ECO:0007669"/>
    <property type="project" value="UniProtKB-SubCell"/>
</dbReference>
<dbReference type="AlphaFoldDB" id="A0A1X0QC94"/>